<keyword evidence="4" id="KW-0804">Transcription</keyword>
<keyword evidence="6" id="KW-0597">Phosphoprotein</keyword>
<sequence length="495" mass="58379">MKILIVDDETPIREWIQFSIERGGREDLQVAAVAENGEEAFKLALKHHVDVVITDIRMPGMDGIELMKKILEAMPYTYFIILTNYAEFSYAREAITYGAKKYLLKSEMRGKDILDALEEIREDMDRKTVDRSADRYSNGYLDIFDCYYNLDKEEFLMEFWQRHEFRCDEWFQVIAMEKRDSERQMELFEEFRRKEICHSLVPAMKNSSIYFIVQAAQKEDLQPVREQFFRMYAKSGQGLAVSGRIRKGIGGIMPSLEEAEKVLQYSFVCQGGFMEVETAEALPPLNRADIQREYSKTLNGLLYESRETVLANLERWFDSLKGPSLDDLPWVRETCLKMVIRIEEVCAEHISDYGEEHKPDTSWTLEYCRRFCKDLVDRIYSEENFRYSQSVREAIRYIHENYARDITLNEVAGHIYRSPEYFSRLFKAETGEKFSTYLTAYRIRRARDLLSSTDMKIYEIAYAVGYTSPSYFSKMYREYMGVAPEVTRSQKNNRM</sequence>
<evidence type="ECO:0000256" key="6">
    <source>
        <dbReference type="PROSITE-ProRule" id="PRU00169"/>
    </source>
</evidence>
<dbReference type="InterPro" id="IPR018060">
    <property type="entry name" value="HTH_AraC"/>
</dbReference>
<evidence type="ECO:0000256" key="2">
    <source>
        <dbReference type="ARBA" id="ARBA00023015"/>
    </source>
</evidence>
<feature type="domain" description="HTH araC/xylS-type" evidence="7">
    <location>
        <begin position="392"/>
        <end position="490"/>
    </location>
</feature>
<dbReference type="CDD" id="cd17536">
    <property type="entry name" value="REC_YesN-like"/>
    <property type="match status" value="1"/>
</dbReference>
<evidence type="ECO:0000256" key="1">
    <source>
        <dbReference type="ARBA" id="ARBA00018672"/>
    </source>
</evidence>
<dbReference type="Pfam" id="PF12833">
    <property type="entry name" value="HTH_18"/>
    <property type="match status" value="1"/>
</dbReference>
<evidence type="ECO:0000256" key="3">
    <source>
        <dbReference type="ARBA" id="ARBA00023125"/>
    </source>
</evidence>
<name>A0A9D2PE55_9FIRM</name>
<dbReference type="PRINTS" id="PR00032">
    <property type="entry name" value="HTHARAC"/>
</dbReference>
<dbReference type="PROSITE" id="PS00041">
    <property type="entry name" value="HTH_ARAC_FAMILY_1"/>
    <property type="match status" value="1"/>
</dbReference>
<dbReference type="SUPFAM" id="SSF46689">
    <property type="entry name" value="Homeodomain-like"/>
    <property type="match status" value="2"/>
</dbReference>
<feature type="domain" description="Response regulatory" evidence="8">
    <location>
        <begin position="2"/>
        <end position="120"/>
    </location>
</feature>
<evidence type="ECO:0000259" key="8">
    <source>
        <dbReference type="PROSITE" id="PS50110"/>
    </source>
</evidence>
<dbReference type="PANTHER" id="PTHR43280">
    <property type="entry name" value="ARAC-FAMILY TRANSCRIPTIONAL REGULATOR"/>
    <property type="match status" value="1"/>
</dbReference>
<dbReference type="Gene3D" id="3.40.50.2300">
    <property type="match status" value="1"/>
</dbReference>
<dbReference type="EMBL" id="DWWL01000040">
    <property type="protein sequence ID" value="HJC47589.1"/>
    <property type="molecule type" value="Genomic_DNA"/>
</dbReference>
<reference evidence="9" key="2">
    <citation type="submission" date="2021-04" db="EMBL/GenBank/DDBJ databases">
        <authorList>
            <person name="Gilroy R."/>
        </authorList>
    </citation>
    <scope>NUCLEOTIDE SEQUENCE</scope>
    <source>
        <strain evidence="9">CHK183-5548</strain>
    </source>
</reference>
<dbReference type="PROSITE" id="PS01124">
    <property type="entry name" value="HTH_ARAC_FAMILY_2"/>
    <property type="match status" value="1"/>
</dbReference>
<dbReference type="InterPro" id="IPR001789">
    <property type="entry name" value="Sig_transdc_resp-reg_receiver"/>
</dbReference>
<dbReference type="Pfam" id="PF00072">
    <property type="entry name" value="Response_reg"/>
    <property type="match status" value="1"/>
</dbReference>
<gene>
    <name evidence="9" type="ORF">IAA04_06015</name>
</gene>
<comment type="function">
    <text evidence="5">May play the central regulatory role in sporulation. It may be an element of the effector pathway responsible for the activation of sporulation genes in response to nutritional stress. Spo0A may act in concert with spo0H (a sigma factor) to control the expression of some genes that are critical to the sporulation process.</text>
</comment>
<keyword evidence="2" id="KW-0805">Transcription regulation</keyword>
<evidence type="ECO:0000259" key="7">
    <source>
        <dbReference type="PROSITE" id="PS01124"/>
    </source>
</evidence>
<evidence type="ECO:0000256" key="5">
    <source>
        <dbReference type="ARBA" id="ARBA00024867"/>
    </source>
</evidence>
<dbReference type="InterPro" id="IPR009057">
    <property type="entry name" value="Homeodomain-like_sf"/>
</dbReference>
<proteinExistence type="predicted"/>
<dbReference type="SUPFAM" id="SSF52172">
    <property type="entry name" value="CheY-like"/>
    <property type="match status" value="1"/>
</dbReference>
<accession>A0A9D2PE55</accession>
<dbReference type="AlphaFoldDB" id="A0A9D2PE55"/>
<dbReference type="InterPro" id="IPR020449">
    <property type="entry name" value="Tscrpt_reg_AraC-type_HTH"/>
</dbReference>
<dbReference type="GO" id="GO:0003700">
    <property type="term" value="F:DNA-binding transcription factor activity"/>
    <property type="evidence" value="ECO:0007669"/>
    <property type="project" value="InterPro"/>
</dbReference>
<evidence type="ECO:0000313" key="10">
    <source>
        <dbReference type="Proteomes" id="UP000823883"/>
    </source>
</evidence>
<reference evidence="9" key="1">
    <citation type="journal article" date="2021" name="PeerJ">
        <title>Extensive microbial diversity within the chicken gut microbiome revealed by metagenomics and culture.</title>
        <authorList>
            <person name="Gilroy R."/>
            <person name="Ravi A."/>
            <person name="Getino M."/>
            <person name="Pursley I."/>
            <person name="Horton D.L."/>
            <person name="Alikhan N.F."/>
            <person name="Baker D."/>
            <person name="Gharbi K."/>
            <person name="Hall N."/>
            <person name="Watson M."/>
            <person name="Adriaenssens E.M."/>
            <person name="Foster-Nyarko E."/>
            <person name="Jarju S."/>
            <person name="Secka A."/>
            <person name="Antonio M."/>
            <person name="Oren A."/>
            <person name="Chaudhuri R.R."/>
            <person name="La Ragione R."/>
            <person name="Hildebrand F."/>
            <person name="Pallen M.J."/>
        </authorList>
    </citation>
    <scope>NUCLEOTIDE SEQUENCE</scope>
    <source>
        <strain evidence="9">CHK183-5548</strain>
    </source>
</reference>
<dbReference type="GO" id="GO:0043565">
    <property type="term" value="F:sequence-specific DNA binding"/>
    <property type="evidence" value="ECO:0007669"/>
    <property type="project" value="InterPro"/>
</dbReference>
<protein>
    <recommendedName>
        <fullName evidence="1">Stage 0 sporulation protein A homolog</fullName>
    </recommendedName>
</protein>
<dbReference type="PANTHER" id="PTHR43280:SF2">
    <property type="entry name" value="HTH-TYPE TRANSCRIPTIONAL REGULATOR EXSA"/>
    <property type="match status" value="1"/>
</dbReference>
<dbReference type="Gene3D" id="1.10.10.60">
    <property type="entry name" value="Homeodomain-like"/>
    <property type="match status" value="2"/>
</dbReference>
<evidence type="ECO:0000256" key="4">
    <source>
        <dbReference type="ARBA" id="ARBA00023163"/>
    </source>
</evidence>
<evidence type="ECO:0000313" key="9">
    <source>
        <dbReference type="EMBL" id="HJC47589.1"/>
    </source>
</evidence>
<dbReference type="GO" id="GO:0000160">
    <property type="term" value="P:phosphorelay signal transduction system"/>
    <property type="evidence" value="ECO:0007669"/>
    <property type="project" value="InterPro"/>
</dbReference>
<dbReference type="InterPro" id="IPR011006">
    <property type="entry name" value="CheY-like_superfamily"/>
</dbReference>
<dbReference type="PROSITE" id="PS50110">
    <property type="entry name" value="RESPONSE_REGULATORY"/>
    <property type="match status" value="1"/>
</dbReference>
<feature type="modified residue" description="4-aspartylphosphate" evidence="6">
    <location>
        <position position="55"/>
    </location>
</feature>
<dbReference type="SMART" id="SM00448">
    <property type="entry name" value="REC"/>
    <property type="match status" value="1"/>
</dbReference>
<dbReference type="InterPro" id="IPR018062">
    <property type="entry name" value="HTH_AraC-typ_CS"/>
</dbReference>
<organism evidence="9 10">
    <name type="scientific">Candidatus Lachnoclostridium pullistercoris</name>
    <dbReference type="NCBI Taxonomy" id="2838632"/>
    <lineage>
        <taxon>Bacteria</taxon>
        <taxon>Bacillati</taxon>
        <taxon>Bacillota</taxon>
        <taxon>Clostridia</taxon>
        <taxon>Lachnospirales</taxon>
        <taxon>Lachnospiraceae</taxon>
    </lineage>
</organism>
<dbReference type="SMART" id="SM00342">
    <property type="entry name" value="HTH_ARAC"/>
    <property type="match status" value="1"/>
</dbReference>
<comment type="caution">
    <text evidence="9">The sequence shown here is derived from an EMBL/GenBank/DDBJ whole genome shotgun (WGS) entry which is preliminary data.</text>
</comment>
<keyword evidence="3" id="KW-0238">DNA-binding</keyword>
<dbReference type="Proteomes" id="UP000823883">
    <property type="component" value="Unassembled WGS sequence"/>
</dbReference>